<sequence>MASIGVFRSLRASLVYITILYIILGPSSIFNFHNIFNNRFFFVDSAVTGNITQCVRNSERLFDEKSCVMRLHTNVDVSHGLREFHYIYRRKDDLSKGLYLILKTSNTSVAYTLDYQTTVPYYYTDHTENWTSSEISGELRTSCKRVQNSKCTKTADVPPGIDFLPSVCCICGVNVHKSTPRANFRCSGFGRRTVLSMSCLEAGAPWYKLYKTSYPPLVSRSVTVNIYKFDSSKGIMPDVSLEDEGKFDNYDFKKRQKKDPVLKTRDLRSTSRPQPLDETYSSKELVKKEDELHPNFRRIIIDDNVKEEKIGIKSLYSYSDNQYSNIPIFQYSQYTNINYCIDDLDVTISLLSSNTKDGSAPPLFENYVAIPSFPRTNETVKGSSLMVILTFHSNVLNIL</sequence>
<dbReference type="EMBL" id="CR940353">
    <property type="protein sequence ID" value="CAI76599.1"/>
    <property type="molecule type" value="Genomic_DNA"/>
</dbReference>
<keyword evidence="3" id="KW-1185">Reference proteome</keyword>
<dbReference type="OrthoDB" id="361893at2759"/>
<feature type="transmembrane region" description="Helical" evidence="1">
    <location>
        <begin position="12"/>
        <end position="32"/>
    </location>
</feature>
<dbReference type="eggNOG" id="ENOG502SE1K">
    <property type="taxonomic scope" value="Eukaryota"/>
</dbReference>
<accession>Q4U9A4</accession>
<evidence type="ECO:0000313" key="3">
    <source>
        <dbReference type="Proteomes" id="UP000001950"/>
    </source>
</evidence>
<dbReference type="KEGG" id="tan:TA09115"/>
<dbReference type="GeneID" id="3863236"/>
<gene>
    <name evidence="2" type="ORF">TA09115</name>
</gene>
<protein>
    <submittedName>
        <fullName evidence="2">Uncharacterized protein</fullName>
    </submittedName>
</protein>
<keyword evidence="1" id="KW-0472">Membrane</keyword>
<keyword evidence="1" id="KW-0812">Transmembrane</keyword>
<dbReference type="VEuPathDB" id="PiroplasmaDB:TA09115"/>
<name>Q4U9A4_THEAN</name>
<dbReference type="Proteomes" id="UP000001950">
    <property type="component" value="Chromosome 4"/>
</dbReference>
<evidence type="ECO:0000313" key="2">
    <source>
        <dbReference type="EMBL" id="CAI76599.1"/>
    </source>
</evidence>
<organism evidence="2 3">
    <name type="scientific">Theileria annulata</name>
    <dbReference type="NCBI Taxonomy" id="5874"/>
    <lineage>
        <taxon>Eukaryota</taxon>
        <taxon>Sar</taxon>
        <taxon>Alveolata</taxon>
        <taxon>Apicomplexa</taxon>
        <taxon>Aconoidasida</taxon>
        <taxon>Piroplasmida</taxon>
        <taxon>Theileriidae</taxon>
        <taxon>Theileria</taxon>
    </lineage>
</organism>
<dbReference type="InParanoid" id="Q4U9A4"/>
<dbReference type="AlphaFoldDB" id="Q4U9A4"/>
<proteinExistence type="predicted"/>
<dbReference type="RefSeq" id="XP_953224.1">
    <property type="nucleotide sequence ID" value="XM_948131.1"/>
</dbReference>
<evidence type="ECO:0000256" key="1">
    <source>
        <dbReference type="SAM" id="Phobius"/>
    </source>
</evidence>
<reference evidence="2 3" key="1">
    <citation type="journal article" date="2005" name="Science">
        <title>Genome of the host-cell transforming parasite Theileria annulata compared with T. parva.</title>
        <authorList>
            <person name="Pain A."/>
            <person name="Renauld H."/>
            <person name="Berriman M."/>
            <person name="Murphy L."/>
            <person name="Yeats C.A."/>
            <person name="Weir W."/>
            <person name="Kerhornou A."/>
            <person name="Aslett M."/>
            <person name="Bishop R."/>
            <person name="Bouchier C."/>
            <person name="Cochet M."/>
            <person name="Coulson R.M.R."/>
            <person name="Cronin A."/>
            <person name="de Villiers E.P."/>
            <person name="Fraser A."/>
            <person name="Fosker N."/>
            <person name="Gardner M."/>
            <person name="Goble A."/>
            <person name="Griffiths-Jones S."/>
            <person name="Harris D.E."/>
            <person name="Katzer F."/>
            <person name="Larke N."/>
            <person name="Lord A."/>
            <person name="Maser P."/>
            <person name="McKellar S."/>
            <person name="Mooney P."/>
            <person name="Morton F."/>
            <person name="Nene V."/>
            <person name="O'Neil S."/>
            <person name="Price C."/>
            <person name="Quail M.A."/>
            <person name="Rabbinowitsch E."/>
            <person name="Rawlings N.D."/>
            <person name="Rutter S."/>
            <person name="Saunders D."/>
            <person name="Seeger K."/>
            <person name="Shah T."/>
            <person name="Squares R."/>
            <person name="Squares S."/>
            <person name="Tivey A."/>
            <person name="Walker A.R."/>
            <person name="Woodward J."/>
            <person name="Dobbelaere D.A.E."/>
            <person name="Langsley G."/>
            <person name="Rajandream M.A."/>
            <person name="McKeever D."/>
            <person name="Shiels B."/>
            <person name="Tait A."/>
            <person name="Barrell B.G."/>
            <person name="Hall N."/>
        </authorList>
    </citation>
    <scope>NUCLEOTIDE SEQUENCE [LARGE SCALE GENOMIC DNA]</scope>
    <source>
        <strain evidence="3">Ankara</strain>
    </source>
</reference>
<keyword evidence="1" id="KW-1133">Transmembrane helix</keyword>